<dbReference type="Proteomes" id="UP000230447">
    <property type="component" value="Unassembled WGS sequence"/>
</dbReference>
<dbReference type="GO" id="GO:0016020">
    <property type="term" value="C:membrane"/>
    <property type="evidence" value="ECO:0007669"/>
    <property type="project" value="UniProtKB-SubCell"/>
</dbReference>
<evidence type="ECO:0000256" key="2">
    <source>
        <dbReference type="ARBA" id="ARBA00022692"/>
    </source>
</evidence>
<proteinExistence type="predicted"/>
<evidence type="ECO:0000256" key="1">
    <source>
        <dbReference type="ARBA" id="ARBA00004141"/>
    </source>
</evidence>
<evidence type="ECO:0000256" key="3">
    <source>
        <dbReference type="ARBA" id="ARBA00022989"/>
    </source>
</evidence>
<comment type="subcellular location">
    <subcellularLocation>
        <location evidence="1">Membrane</location>
        <topology evidence="1">Multi-pass membrane protein</topology>
    </subcellularLocation>
</comment>
<dbReference type="InterPro" id="IPR003689">
    <property type="entry name" value="ZIP"/>
</dbReference>
<feature type="transmembrane region" description="Helical" evidence="5">
    <location>
        <begin position="34"/>
        <end position="54"/>
    </location>
</feature>
<feature type="transmembrane region" description="Helical" evidence="5">
    <location>
        <begin position="66"/>
        <end position="84"/>
    </location>
</feature>
<keyword evidence="4 5" id="KW-0472">Membrane</keyword>
<feature type="transmembrane region" description="Helical" evidence="5">
    <location>
        <begin position="189"/>
        <end position="207"/>
    </location>
</feature>
<feature type="transmembrane region" description="Helical" evidence="5">
    <location>
        <begin position="219"/>
        <end position="239"/>
    </location>
</feature>
<evidence type="ECO:0000313" key="7">
    <source>
        <dbReference type="Proteomes" id="UP000230447"/>
    </source>
</evidence>
<keyword evidence="2 5" id="KW-0812">Transmembrane</keyword>
<name>A0A2G9ZI10_9BACT</name>
<protein>
    <submittedName>
        <fullName evidence="6">ZIP family metal transporter</fullName>
    </submittedName>
</protein>
<evidence type="ECO:0000256" key="4">
    <source>
        <dbReference type="ARBA" id="ARBA00023136"/>
    </source>
</evidence>
<feature type="transmembrane region" description="Helical" evidence="5">
    <location>
        <begin position="162"/>
        <end position="183"/>
    </location>
</feature>
<dbReference type="Pfam" id="PF02535">
    <property type="entry name" value="Zip"/>
    <property type="match status" value="2"/>
</dbReference>
<organism evidence="6 7">
    <name type="scientific">bacterium (Candidatus Gribaldobacteria) CG23_combo_of_CG06-09_8_20_14_all_37_87_8</name>
    <dbReference type="NCBI Taxonomy" id="2014278"/>
    <lineage>
        <taxon>Bacteria</taxon>
        <taxon>Candidatus Gribaldobacteria</taxon>
    </lineage>
</organism>
<evidence type="ECO:0000313" key="6">
    <source>
        <dbReference type="EMBL" id="PIP31978.1"/>
    </source>
</evidence>
<keyword evidence="3 5" id="KW-1133">Transmembrane helix</keyword>
<dbReference type="PANTHER" id="PTHR16950:SF16">
    <property type="entry name" value="ZINC TRANSPORTER ZIP13"/>
    <property type="match status" value="1"/>
</dbReference>
<dbReference type="GO" id="GO:0046873">
    <property type="term" value="F:metal ion transmembrane transporter activity"/>
    <property type="evidence" value="ECO:0007669"/>
    <property type="project" value="InterPro"/>
</dbReference>
<dbReference type="AlphaFoldDB" id="A0A2G9ZI10"/>
<accession>A0A2G9ZI10</accession>
<evidence type="ECO:0000256" key="5">
    <source>
        <dbReference type="SAM" id="Phobius"/>
    </source>
</evidence>
<comment type="caution">
    <text evidence="6">The sequence shown here is derived from an EMBL/GenBank/DDBJ whole genome shotgun (WGS) entry which is preliminary data.</text>
</comment>
<dbReference type="PANTHER" id="PTHR16950">
    <property type="entry name" value="ZINC TRANSPORTER SLC39A7 HISTIDINE-RICH MEMBRANE PROTEIN KE4"/>
    <property type="match status" value="1"/>
</dbReference>
<reference evidence="6 7" key="1">
    <citation type="submission" date="2017-09" db="EMBL/GenBank/DDBJ databases">
        <title>Depth-based differentiation of microbial function through sediment-hosted aquifers and enrichment of novel symbionts in the deep terrestrial subsurface.</title>
        <authorList>
            <person name="Probst A.J."/>
            <person name="Ladd B."/>
            <person name="Jarett J.K."/>
            <person name="Geller-Mcgrath D.E."/>
            <person name="Sieber C.M."/>
            <person name="Emerson J.B."/>
            <person name="Anantharaman K."/>
            <person name="Thomas B.C."/>
            <person name="Malmstrom R."/>
            <person name="Stieglmeier M."/>
            <person name="Klingl A."/>
            <person name="Woyke T."/>
            <person name="Ryan C.M."/>
            <person name="Banfield J.F."/>
        </authorList>
    </citation>
    <scope>NUCLEOTIDE SEQUENCE [LARGE SCALE GENOMIC DNA]</scope>
    <source>
        <strain evidence="6">CG23_combo_of_CG06-09_8_20_14_all_37_87_8</strain>
    </source>
</reference>
<sequence length="247" mass="27395">MIFSIFLAVFIISLASFSGALLLVLRKQIQPQKLLWLVALSAGALLTSAFLELLPEALELIKPKTAFQVVLFAFLFFFILEKFLHWRHCHKTNCEVHSFGHLNLVGDCFHNFLDGLIIAVAFLTNFKLGVATSLAVLLHEIPQEIGDLGVLLYVGFKPKKALLFNFLIALTAFLGAMAGILLSFSTYNFLIYLILPFSAGGFIYIAASDLIPEIRKTQGLAHTLQMFAFFLLGCLFVLLPDLLGMHG</sequence>
<dbReference type="EMBL" id="PCSB01000014">
    <property type="protein sequence ID" value="PIP31978.1"/>
    <property type="molecule type" value="Genomic_DNA"/>
</dbReference>
<gene>
    <name evidence="6" type="ORF">COX24_00695</name>
</gene>
<feature type="transmembrane region" description="Helical" evidence="5">
    <location>
        <begin position="6"/>
        <end position="25"/>
    </location>
</feature>